<dbReference type="EMBL" id="MRBO01000582">
    <property type="protein sequence ID" value="KAB2583258.1"/>
    <property type="molecule type" value="Genomic_DNA"/>
</dbReference>
<accession>A0A1Q4K791</accession>
<reference evidence="1 2" key="1">
    <citation type="journal article" date="2017" name="Poromechanics V (2013)">
        <title>Genomic Characterization of the Arsenic-Tolerant Actinobacterium, &lt;i&gt;Rhodococcus erythropolis&lt;/i&gt; S43.</title>
        <authorList>
            <person name="Retamal-Morales G."/>
            <person name="Mehnert M."/>
            <person name="Schwabe R."/>
            <person name="Tischler D."/>
            <person name="Schloemann M."/>
            <person name="Levican G.J."/>
        </authorList>
    </citation>
    <scope>NUCLEOTIDE SEQUENCE [LARGE SCALE GENOMIC DNA]</scope>
    <source>
        <strain evidence="1 2">S43</strain>
    </source>
</reference>
<protein>
    <submittedName>
        <fullName evidence="1">Uncharacterized protein</fullName>
    </submittedName>
</protein>
<comment type="caution">
    <text evidence="1">The sequence shown here is derived from an EMBL/GenBank/DDBJ whole genome shotgun (WGS) entry which is preliminary data.</text>
</comment>
<dbReference type="AlphaFoldDB" id="A0A1Q4K791"/>
<dbReference type="Proteomes" id="UP000325576">
    <property type="component" value="Unassembled WGS sequence"/>
</dbReference>
<name>A0A1Q4K791_RHOER</name>
<sequence>MLTSAMVILEMWVSARQLPDPRLQERNRIIYMEHRAQDLRRELSDQLDAISQGNVQTTPSWGLR</sequence>
<evidence type="ECO:0000313" key="2">
    <source>
        <dbReference type="Proteomes" id="UP000325576"/>
    </source>
</evidence>
<evidence type="ECO:0000313" key="1">
    <source>
        <dbReference type="EMBL" id="KAB2583258.1"/>
    </source>
</evidence>
<organism evidence="1 2">
    <name type="scientific">Rhodococcus erythropolis</name>
    <name type="common">Arthrobacter picolinophilus</name>
    <dbReference type="NCBI Taxonomy" id="1833"/>
    <lineage>
        <taxon>Bacteria</taxon>
        <taxon>Bacillati</taxon>
        <taxon>Actinomycetota</taxon>
        <taxon>Actinomycetes</taxon>
        <taxon>Mycobacteriales</taxon>
        <taxon>Nocardiaceae</taxon>
        <taxon>Rhodococcus</taxon>
        <taxon>Rhodococcus erythropolis group</taxon>
    </lineage>
</organism>
<proteinExistence type="predicted"/>
<gene>
    <name evidence="1" type="ORF">BS297_21560</name>
</gene>